<dbReference type="AlphaFoldDB" id="B0M2G2"/>
<gene>
    <name evidence="2" type="primary">Obp57d</name>
</gene>
<organism evidence="2">
    <name type="scientific">Drosophila kikkawai</name>
    <name type="common">Fruit fly</name>
    <dbReference type="NCBI Taxonomy" id="30033"/>
    <lineage>
        <taxon>Eukaryota</taxon>
        <taxon>Metazoa</taxon>
        <taxon>Ecdysozoa</taxon>
        <taxon>Arthropoda</taxon>
        <taxon>Hexapoda</taxon>
        <taxon>Insecta</taxon>
        <taxon>Pterygota</taxon>
        <taxon>Neoptera</taxon>
        <taxon>Endopterygota</taxon>
        <taxon>Diptera</taxon>
        <taxon>Brachycera</taxon>
        <taxon>Muscomorpha</taxon>
        <taxon>Ephydroidea</taxon>
        <taxon>Drosophilidae</taxon>
        <taxon>Drosophila</taxon>
        <taxon>Sophophora</taxon>
    </lineage>
</organism>
<sequence>MSVELVPKLFCLIFLLGVTKPAFSFFDPCGNRNGIKVEEAYAVMENWPRNLQVDRVNRTHKCYVSCILWYFGIIDSLGNLRLDEYFDLGIIDEYVFAPTLYRCIYQYRVESDLCERTFGLFHCLRLEKLATI</sequence>
<dbReference type="EMBL" id="AB370290">
    <property type="protein sequence ID" value="BAG11640.1"/>
    <property type="molecule type" value="Genomic_DNA"/>
</dbReference>
<evidence type="ECO:0000256" key="1">
    <source>
        <dbReference type="SAM" id="SignalP"/>
    </source>
</evidence>
<dbReference type="InterPro" id="IPR036728">
    <property type="entry name" value="PBP_GOBP_sf"/>
</dbReference>
<dbReference type="GO" id="GO:0005549">
    <property type="term" value="F:odorant binding"/>
    <property type="evidence" value="ECO:0007669"/>
    <property type="project" value="InterPro"/>
</dbReference>
<dbReference type="InterPro" id="IPR006170">
    <property type="entry name" value="PBP/GOBP"/>
</dbReference>
<dbReference type="Gene3D" id="1.10.238.20">
    <property type="entry name" value="Pheromone/general odorant binding protein domain"/>
    <property type="match status" value="1"/>
</dbReference>
<reference evidence="2" key="1">
    <citation type="journal article" date="2008" name="Genetics">
        <title>Rapid evolution of two odorant-binding protein genes, Obp57d and Obp57e, in the Drosophila melanogaster species group.</title>
        <authorList>
            <person name="Matsuo T."/>
        </authorList>
    </citation>
    <scope>NUCLEOTIDE SEQUENCE</scope>
    <source>
        <strain evidence="2">HNL122</strain>
    </source>
</reference>
<feature type="signal peptide" evidence="1">
    <location>
        <begin position="1"/>
        <end position="24"/>
    </location>
</feature>
<protein>
    <submittedName>
        <fullName evidence="2">Odorant-binding protein 57d</fullName>
    </submittedName>
</protein>
<evidence type="ECO:0000313" key="2">
    <source>
        <dbReference type="EMBL" id="BAG11640.1"/>
    </source>
</evidence>
<dbReference type="CDD" id="cd23992">
    <property type="entry name" value="PBP_GOBP"/>
    <property type="match status" value="1"/>
</dbReference>
<dbReference type="OrthoDB" id="7847042at2759"/>
<feature type="chain" id="PRO_5002750304" evidence="1">
    <location>
        <begin position="25"/>
        <end position="132"/>
    </location>
</feature>
<keyword evidence="1" id="KW-0732">Signal</keyword>
<proteinExistence type="predicted"/>
<dbReference type="SUPFAM" id="SSF47565">
    <property type="entry name" value="Insect pheromone/odorant-binding proteins"/>
    <property type="match status" value="1"/>
</dbReference>
<dbReference type="Pfam" id="PF01395">
    <property type="entry name" value="PBP_GOBP"/>
    <property type="match status" value="1"/>
</dbReference>
<name>B0M2G2_DROKI</name>
<accession>B0M2G2</accession>